<dbReference type="PANTHER" id="PTHR43133:SF46">
    <property type="entry name" value="RNA POLYMERASE SIGMA-70 FACTOR ECF SUBFAMILY"/>
    <property type="match status" value="1"/>
</dbReference>
<evidence type="ECO:0000259" key="5">
    <source>
        <dbReference type="Pfam" id="PF04542"/>
    </source>
</evidence>
<dbReference type="PANTHER" id="PTHR43133">
    <property type="entry name" value="RNA POLYMERASE ECF-TYPE SIGMA FACTO"/>
    <property type="match status" value="1"/>
</dbReference>
<dbReference type="GO" id="GO:0006352">
    <property type="term" value="P:DNA-templated transcription initiation"/>
    <property type="evidence" value="ECO:0007669"/>
    <property type="project" value="InterPro"/>
</dbReference>
<dbReference type="Gene3D" id="1.10.1740.10">
    <property type="match status" value="1"/>
</dbReference>
<evidence type="ECO:0000256" key="2">
    <source>
        <dbReference type="ARBA" id="ARBA00023015"/>
    </source>
</evidence>
<dbReference type="NCBIfam" id="TIGR02985">
    <property type="entry name" value="Sig70_bacteroi1"/>
    <property type="match status" value="1"/>
</dbReference>
<evidence type="ECO:0000256" key="3">
    <source>
        <dbReference type="ARBA" id="ARBA00023082"/>
    </source>
</evidence>
<evidence type="ECO:0000313" key="9">
    <source>
        <dbReference type="Proteomes" id="UP000180252"/>
    </source>
</evidence>
<evidence type="ECO:0000256" key="1">
    <source>
        <dbReference type="ARBA" id="ARBA00010641"/>
    </source>
</evidence>
<dbReference type="InterPro" id="IPR007627">
    <property type="entry name" value="RNA_pol_sigma70_r2"/>
</dbReference>
<keyword evidence="10" id="KW-1185">Reference proteome</keyword>
<dbReference type="Pfam" id="PF04542">
    <property type="entry name" value="Sigma70_r2"/>
    <property type="match status" value="1"/>
</dbReference>
<evidence type="ECO:0000313" key="7">
    <source>
        <dbReference type="EMBL" id="OHT46420.1"/>
    </source>
</evidence>
<dbReference type="STRING" id="1278819.BHE19_02630"/>
<dbReference type="InterPro" id="IPR013249">
    <property type="entry name" value="RNA_pol_sigma70_r4_t2"/>
</dbReference>
<feature type="domain" description="RNA polymerase sigma factor 70 region 4 type 2" evidence="6">
    <location>
        <begin position="113"/>
        <end position="165"/>
    </location>
</feature>
<dbReference type="InterPro" id="IPR036388">
    <property type="entry name" value="WH-like_DNA-bd_sf"/>
</dbReference>
<comment type="caution">
    <text evidence="7">The sequence shown here is derived from an EMBL/GenBank/DDBJ whole genome shotgun (WGS) entry which is preliminary data.</text>
</comment>
<dbReference type="InterPro" id="IPR039425">
    <property type="entry name" value="RNA_pol_sigma-70-like"/>
</dbReference>
<dbReference type="OrthoDB" id="665981at2"/>
<sequence length="195" mass="23140">MEKQYLNINAKNFPEIYDLYWNELFCFCRHHVGDEEAAKEIVQQIFISIWERREQLQIETSVRAYLYGAAKLKIVEYHRKQVTKKKHESTHFAEMNKVSNNTEEHILHKDLLRELQLAISTLPERCRQVYLMSREDGMDNRSIAASLVITEKAVEGNITRALRHIRDHLKVFRSLVIFFTPLCRVSEDLCNYIII</sequence>
<reference evidence="7" key="1">
    <citation type="submission" date="2016-09" db="EMBL/GenBank/DDBJ databases">
        <authorList>
            <person name="Capua I."/>
            <person name="De Benedictis P."/>
            <person name="Joannis T."/>
            <person name="Lombin L.H."/>
            <person name="Cattoli G."/>
        </authorList>
    </citation>
    <scope>NUCLEOTIDE SEQUENCE [LARGE SCALE GENOMIC DNA]</scope>
    <source>
        <strain evidence="7">MSU</strain>
    </source>
</reference>
<dbReference type="SUPFAM" id="SSF88659">
    <property type="entry name" value="Sigma3 and sigma4 domains of RNA polymerase sigma factors"/>
    <property type="match status" value="1"/>
</dbReference>
<feature type="domain" description="RNA polymerase sigma-70 region 2" evidence="5">
    <location>
        <begin position="19"/>
        <end position="81"/>
    </location>
</feature>
<keyword evidence="2" id="KW-0805">Transcription regulation</keyword>
<protein>
    <recommendedName>
        <fullName evidence="11">RNA polymerase sigma-70 factor</fullName>
    </recommendedName>
</protein>
<keyword evidence="4" id="KW-0804">Transcription</keyword>
<reference evidence="8 10" key="3">
    <citation type="submission" date="2016-11" db="EMBL/GenBank/DDBJ databases">
        <title>Whole genomes of Flavobacteriaceae.</title>
        <authorList>
            <person name="Stine C."/>
            <person name="Li C."/>
            <person name="Tadesse D."/>
        </authorList>
    </citation>
    <scope>NUCLEOTIDE SEQUENCE [LARGE SCALE GENOMIC DNA]</scope>
    <source>
        <strain evidence="8 10">ATCC BAA-2541</strain>
    </source>
</reference>
<keyword evidence="3" id="KW-0731">Sigma factor</keyword>
<dbReference type="InterPro" id="IPR014327">
    <property type="entry name" value="RNA_pol_sigma70_bacteroid"/>
</dbReference>
<evidence type="ECO:0000256" key="4">
    <source>
        <dbReference type="ARBA" id="ARBA00023163"/>
    </source>
</evidence>
<organism evidence="7 9">
    <name type="scientific">Flavobacterium tructae</name>
    <dbReference type="NCBI Taxonomy" id="1114873"/>
    <lineage>
        <taxon>Bacteria</taxon>
        <taxon>Pseudomonadati</taxon>
        <taxon>Bacteroidota</taxon>
        <taxon>Flavobacteriia</taxon>
        <taxon>Flavobacteriales</taxon>
        <taxon>Flavobacteriaceae</taxon>
        <taxon>Flavobacterium</taxon>
    </lineage>
</organism>
<dbReference type="EMBL" id="MIKE01000011">
    <property type="protein sequence ID" value="OHT46420.1"/>
    <property type="molecule type" value="Genomic_DNA"/>
</dbReference>
<dbReference type="InterPro" id="IPR013324">
    <property type="entry name" value="RNA_pol_sigma_r3/r4-like"/>
</dbReference>
<gene>
    <name evidence="8" type="ORF">B0A71_02675</name>
    <name evidence="7" type="ORF">BHE19_02630</name>
</gene>
<dbReference type="InterPro" id="IPR014284">
    <property type="entry name" value="RNA_pol_sigma-70_dom"/>
</dbReference>
<reference evidence="9" key="2">
    <citation type="submission" date="2016-09" db="EMBL/GenBank/DDBJ databases">
        <authorList>
            <person name="Chen S."/>
            <person name="Walker E."/>
        </authorList>
    </citation>
    <scope>NUCLEOTIDE SEQUENCE [LARGE SCALE GENOMIC DNA]</scope>
    <source>
        <strain evidence="9">MSU</strain>
    </source>
</reference>
<comment type="similarity">
    <text evidence="1">Belongs to the sigma-70 factor family. ECF subfamily.</text>
</comment>
<dbReference type="EMBL" id="MUHG01000002">
    <property type="protein sequence ID" value="OXB22382.1"/>
    <property type="molecule type" value="Genomic_DNA"/>
</dbReference>
<dbReference type="InterPro" id="IPR013325">
    <property type="entry name" value="RNA_pol_sigma_r2"/>
</dbReference>
<accession>A0A1S1J9G5</accession>
<dbReference type="GO" id="GO:0003677">
    <property type="term" value="F:DNA binding"/>
    <property type="evidence" value="ECO:0007669"/>
    <property type="project" value="InterPro"/>
</dbReference>
<dbReference type="SUPFAM" id="SSF88946">
    <property type="entry name" value="Sigma2 domain of RNA polymerase sigma factors"/>
    <property type="match status" value="1"/>
</dbReference>
<dbReference type="Proteomes" id="UP000198319">
    <property type="component" value="Unassembled WGS sequence"/>
</dbReference>
<evidence type="ECO:0008006" key="11">
    <source>
        <dbReference type="Google" id="ProtNLM"/>
    </source>
</evidence>
<dbReference type="Gene3D" id="1.10.10.10">
    <property type="entry name" value="Winged helix-like DNA-binding domain superfamily/Winged helix DNA-binding domain"/>
    <property type="match status" value="1"/>
</dbReference>
<dbReference type="GO" id="GO:0016987">
    <property type="term" value="F:sigma factor activity"/>
    <property type="evidence" value="ECO:0007669"/>
    <property type="project" value="UniProtKB-KW"/>
</dbReference>
<proteinExistence type="inferred from homology"/>
<dbReference type="Proteomes" id="UP000180252">
    <property type="component" value="Unassembled WGS sequence"/>
</dbReference>
<evidence type="ECO:0000313" key="10">
    <source>
        <dbReference type="Proteomes" id="UP000198319"/>
    </source>
</evidence>
<evidence type="ECO:0000313" key="8">
    <source>
        <dbReference type="EMBL" id="OXB22382.1"/>
    </source>
</evidence>
<dbReference type="Pfam" id="PF08281">
    <property type="entry name" value="Sigma70_r4_2"/>
    <property type="match status" value="1"/>
</dbReference>
<dbReference type="RefSeq" id="WP_070906167.1">
    <property type="nucleotide sequence ID" value="NZ_MIKE01000011.1"/>
</dbReference>
<dbReference type="AlphaFoldDB" id="A0A1S1J9G5"/>
<dbReference type="NCBIfam" id="TIGR02937">
    <property type="entry name" value="sigma70-ECF"/>
    <property type="match status" value="1"/>
</dbReference>
<evidence type="ECO:0000259" key="6">
    <source>
        <dbReference type="Pfam" id="PF08281"/>
    </source>
</evidence>
<name>A0A1S1J9G5_9FLAO</name>